<dbReference type="EMBL" id="KZ819321">
    <property type="protein sequence ID" value="PWN23974.1"/>
    <property type="molecule type" value="Genomic_DNA"/>
</dbReference>
<gene>
    <name evidence="2" type="ORF">BCV69DRAFT_279881</name>
</gene>
<proteinExistence type="predicted"/>
<evidence type="ECO:0000313" key="2">
    <source>
        <dbReference type="EMBL" id="PWN23974.1"/>
    </source>
</evidence>
<keyword evidence="3" id="KW-1185">Reference proteome</keyword>
<dbReference type="OrthoDB" id="10667737at2759"/>
<accession>A0A316UGE4</accession>
<feature type="compositionally biased region" description="Acidic residues" evidence="1">
    <location>
        <begin position="146"/>
        <end position="157"/>
    </location>
</feature>
<evidence type="ECO:0000313" key="3">
    <source>
        <dbReference type="Proteomes" id="UP000245942"/>
    </source>
</evidence>
<evidence type="ECO:0000256" key="1">
    <source>
        <dbReference type="SAM" id="MobiDB-lite"/>
    </source>
</evidence>
<dbReference type="RefSeq" id="XP_025351134.1">
    <property type="nucleotide sequence ID" value="XM_025491407.1"/>
</dbReference>
<dbReference type="AlphaFoldDB" id="A0A316UGE4"/>
<feature type="compositionally biased region" description="Gly residues" evidence="1">
    <location>
        <begin position="270"/>
        <end position="279"/>
    </location>
</feature>
<organism evidence="2 3">
    <name type="scientific">Pseudomicrostroma glucosiphilum</name>
    <dbReference type="NCBI Taxonomy" id="1684307"/>
    <lineage>
        <taxon>Eukaryota</taxon>
        <taxon>Fungi</taxon>
        <taxon>Dikarya</taxon>
        <taxon>Basidiomycota</taxon>
        <taxon>Ustilaginomycotina</taxon>
        <taxon>Exobasidiomycetes</taxon>
        <taxon>Microstromatales</taxon>
        <taxon>Microstromatales incertae sedis</taxon>
        <taxon>Pseudomicrostroma</taxon>
    </lineage>
</organism>
<reference evidence="2 3" key="1">
    <citation type="journal article" date="2018" name="Mol. Biol. Evol.">
        <title>Broad Genomic Sampling Reveals a Smut Pathogenic Ancestry of the Fungal Clade Ustilaginomycotina.</title>
        <authorList>
            <person name="Kijpornyongpan T."/>
            <person name="Mondo S.J."/>
            <person name="Barry K."/>
            <person name="Sandor L."/>
            <person name="Lee J."/>
            <person name="Lipzen A."/>
            <person name="Pangilinan J."/>
            <person name="LaButti K."/>
            <person name="Hainaut M."/>
            <person name="Henrissat B."/>
            <person name="Grigoriev I.V."/>
            <person name="Spatafora J.W."/>
            <person name="Aime M.C."/>
        </authorList>
    </citation>
    <scope>NUCLEOTIDE SEQUENCE [LARGE SCALE GENOMIC DNA]</scope>
    <source>
        <strain evidence="2 3">MCA 4718</strain>
    </source>
</reference>
<feature type="compositionally biased region" description="Pro residues" evidence="1">
    <location>
        <begin position="20"/>
        <end position="32"/>
    </location>
</feature>
<name>A0A316UGE4_9BASI</name>
<sequence>MTSSPYTASYLPPYTTLWSHPPPPPPKRPASPPRRAGAASASAYDARTQVYLAELQQSSQARAQWYHASGVHLPSRASRELVSDFLPPGEGTSRAAANSGSRLASGPAMRQGSARDRWRARWSKEDVRMREAAERGWHWSGSGVTQEEEKDLNEEEAERQNYRDALLAYGRNSIVVLGRGRTTHEDQLDAEEREAPVTNFATSSDPPGNTTEGQASEMADGQGGGGRRGRRGREPGRGQADDDAAFEGEYTLDNGMDADGGSEDEDDGGMRGSGGGRGMSGNLDAGIESMG</sequence>
<feature type="region of interest" description="Disordered" evidence="1">
    <location>
        <begin position="132"/>
        <end position="158"/>
    </location>
</feature>
<feature type="compositionally biased region" description="Low complexity" evidence="1">
    <location>
        <begin position="33"/>
        <end position="43"/>
    </location>
</feature>
<feature type="region of interest" description="Disordered" evidence="1">
    <location>
        <begin position="1"/>
        <end position="43"/>
    </location>
</feature>
<protein>
    <submittedName>
        <fullName evidence="2">Uncharacterized protein</fullName>
    </submittedName>
</protein>
<feature type="region of interest" description="Disordered" evidence="1">
    <location>
        <begin position="83"/>
        <end position="117"/>
    </location>
</feature>
<feature type="compositionally biased region" description="Polar residues" evidence="1">
    <location>
        <begin position="199"/>
        <end position="214"/>
    </location>
</feature>
<feature type="region of interest" description="Disordered" evidence="1">
    <location>
        <begin position="179"/>
        <end position="291"/>
    </location>
</feature>
<dbReference type="Proteomes" id="UP000245942">
    <property type="component" value="Unassembled WGS sequence"/>
</dbReference>
<dbReference type="GeneID" id="37013141"/>